<protein>
    <submittedName>
        <fullName evidence="2">Uncharacterized protein</fullName>
    </submittedName>
</protein>
<name>A0A0A8Y661_ARUDO</name>
<dbReference type="AlphaFoldDB" id="A0A0A8Y661"/>
<accession>A0A0A8Y661</accession>
<reference evidence="2" key="1">
    <citation type="submission" date="2014-09" db="EMBL/GenBank/DDBJ databases">
        <authorList>
            <person name="Magalhaes I.L.F."/>
            <person name="Oliveira U."/>
            <person name="Santos F.R."/>
            <person name="Vidigal T.H.D.A."/>
            <person name="Brescovit A.D."/>
            <person name="Santos A.J."/>
        </authorList>
    </citation>
    <scope>NUCLEOTIDE SEQUENCE</scope>
    <source>
        <tissue evidence="2">Shoot tissue taken approximately 20 cm above the soil surface</tissue>
    </source>
</reference>
<reference evidence="2" key="2">
    <citation type="journal article" date="2015" name="Data Brief">
        <title>Shoot transcriptome of the giant reed, Arundo donax.</title>
        <authorList>
            <person name="Barrero R.A."/>
            <person name="Guerrero F.D."/>
            <person name="Moolhuijzen P."/>
            <person name="Goolsby J.A."/>
            <person name="Tidwell J."/>
            <person name="Bellgard S.E."/>
            <person name="Bellgard M.I."/>
        </authorList>
    </citation>
    <scope>NUCLEOTIDE SEQUENCE</scope>
    <source>
        <tissue evidence="2">Shoot tissue taken approximately 20 cm above the soil surface</tissue>
    </source>
</reference>
<organism evidence="2">
    <name type="scientific">Arundo donax</name>
    <name type="common">Giant reed</name>
    <name type="synonym">Donax arundinaceus</name>
    <dbReference type="NCBI Taxonomy" id="35708"/>
    <lineage>
        <taxon>Eukaryota</taxon>
        <taxon>Viridiplantae</taxon>
        <taxon>Streptophyta</taxon>
        <taxon>Embryophyta</taxon>
        <taxon>Tracheophyta</taxon>
        <taxon>Spermatophyta</taxon>
        <taxon>Magnoliopsida</taxon>
        <taxon>Liliopsida</taxon>
        <taxon>Poales</taxon>
        <taxon>Poaceae</taxon>
        <taxon>PACMAD clade</taxon>
        <taxon>Arundinoideae</taxon>
        <taxon>Arundineae</taxon>
        <taxon>Arundo</taxon>
    </lineage>
</organism>
<proteinExistence type="predicted"/>
<evidence type="ECO:0000313" key="2">
    <source>
        <dbReference type="EMBL" id="JAD20478.1"/>
    </source>
</evidence>
<evidence type="ECO:0000256" key="1">
    <source>
        <dbReference type="SAM" id="MobiDB-lite"/>
    </source>
</evidence>
<feature type="region of interest" description="Disordered" evidence="1">
    <location>
        <begin position="1"/>
        <end position="23"/>
    </location>
</feature>
<sequence length="36" mass="4437">MIRKIMYRNRRDKEDEQRGRASKPALKETWTICRSI</sequence>
<dbReference type="EMBL" id="GBRH01277417">
    <property type="protein sequence ID" value="JAD20478.1"/>
    <property type="molecule type" value="Transcribed_RNA"/>
</dbReference>
<feature type="compositionally biased region" description="Basic and acidic residues" evidence="1">
    <location>
        <begin position="9"/>
        <end position="19"/>
    </location>
</feature>